<feature type="compositionally biased region" description="Low complexity" evidence="1">
    <location>
        <begin position="144"/>
        <end position="173"/>
    </location>
</feature>
<reference evidence="2" key="1">
    <citation type="submission" date="2020-10" db="EMBL/GenBank/DDBJ databases">
        <title>Ca. Dormibacterota MAGs.</title>
        <authorList>
            <person name="Montgomery K."/>
        </authorList>
    </citation>
    <scope>NUCLEOTIDE SEQUENCE [LARGE SCALE GENOMIC DNA]</scope>
    <source>
        <strain evidence="2">SC8812_S17_10</strain>
    </source>
</reference>
<dbReference type="EMBL" id="JAEKNR010000232">
    <property type="protein sequence ID" value="MBJ7601003.1"/>
    <property type="molecule type" value="Genomic_DNA"/>
</dbReference>
<organism evidence="2 3">
    <name type="scientific">Candidatus Nephthysia bennettiae</name>
    <dbReference type="NCBI Taxonomy" id="3127016"/>
    <lineage>
        <taxon>Bacteria</taxon>
        <taxon>Bacillati</taxon>
        <taxon>Candidatus Dormiibacterota</taxon>
        <taxon>Candidatus Dormibacteria</taxon>
        <taxon>Candidatus Dormibacterales</taxon>
        <taxon>Candidatus Dormibacteraceae</taxon>
        <taxon>Candidatus Nephthysia</taxon>
    </lineage>
</organism>
<accession>A0A934KDE4</accession>
<keyword evidence="3" id="KW-1185">Reference proteome</keyword>
<evidence type="ECO:0000313" key="2">
    <source>
        <dbReference type="EMBL" id="MBJ7601003.1"/>
    </source>
</evidence>
<comment type="caution">
    <text evidence="2">The sequence shown here is derived from an EMBL/GenBank/DDBJ whole genome shotgun (WGS) entry which is preliminary data.</text>
</comment>
<dbReference type="AlphaFoldDB" id="A0A934KDE4"/>
<evidence type="ECO:0000313" key="3">
    <source>
        <dbReference type="Proteomes" id="UP000612893"/>
    </source>
</evidence>
<dbReference type="Proteomes" id="UP000612893">
    <property type="component" value="Unassembled WGS sequence"/>
</dbReference>
<dbReference type="RefSeq" id="WP_338205028.1">
    <property type="nucleotide sequence ID" value="NZ_JAEKNR010000232.1"/>
</dbReference>
<feature type="region of interest" description="Disordered" evidence="1">
    <location>
        <begin position="121"/>
        <end position="187"/>
    </location>
</feature>
<gene>
    <name evidence="2" type="ORF">JF922_23400</name>
</gene>
<evidence type="ECO:0000256" key="1">
    <source>
        <dbReference type="SAM" id="MobiDB-lite"/>
    </source>
</evidence>
<protein>
    <submittedName>
        <fullName evidence="2">Uncharacterized protein</fullName>
    </submittedName>
</protein>
<name>A0A934KDE4_9BACT</name>
<sequence length="187" mass="20175">MATESAEELSTQAADTATGAAVEVAEAVSDPAGSATRQIRRLERAGAPVNRRLERQVRRVADRAADTTAKLLDGTLTEKFVVRGLRLVKEQARREDLVGLAAYRSLELLHGGFGNAARSLSRFQDASQPPARPTERRRARSTSRTRTQTGARKPAASSPRTETRTSARAPRTSRAPRRTSGQAGKSA</sequence>
<proteinExistence type="predicted"/>